<gene>
    <name evidence="1" type="ORF">MCOL2_20633</name>
</gene>
<comment type="caution">
    <text evidence="1">The sequence shown here is derived from an EMBL/GenBank/DDBJ whole genome shotgun (WGS) entry which is preliminary data.</text>
</comment>
<dbReference type="Proteomes" id="UP000019241">
    <property type="component" value="Unassembled WGS sequence"/>
</dbReference>
<name>W7D5T7_9LIST</name>
<evidence type="ECO:0000313" key="1">
    <source>
        <dbReference type="EMBL" id="EUJ43186.1"/>
    </source>
</evidence>
<dbReference type="EMBL" id="AODM01000100">
    <property type="protein sequence ID" value="EUJ43186.1"/>
    <property type="molecule type" value="Genomic_DNA"/>
</dbReference>
<proteinExistence type="predicted"/>
<organism evidence="1 2">
    <name type="scientific">Listeria fleischmannii FSL S10-1203</name>
    <dbReference type="NCBI Taxonomy" id="1265822"/>
    <lineage>
        <taxon>Bacteria</taxon>
        <taxon>Bacillati</taxon>
        <taxon>Bacillota</taxon>
        <taxon>Bacilli</taxon>
        <taxon>Bacillales</taxon>
        <taxon>Listeriaceae</taxon>
        <taxon>Listeria</taxon>
    </lineage>
</organism>
<sequence length="104" mass="12100">MKKKVLELVKTFLEMDDLEEHIVEKKIITPKEWEEDFHLYQGAVHGITRSIRQTGIQNPVYRLNKKFPNLYVVGTNAHPGTTLPYIIESANFVAKQIHKKEPKT</sequence>
<dbReference type="PANTHER" id="PTHR43734:SF1">
    <property type="entry name" value="PHYTOENE DESATURASE"/>
    <property type="match status" value="1"/>
</dbReference>
<protein>
    <submittedName>
        <fullName evidence="1">Phytoene dehydrogenase</fullName>
    </submittedName>
</protein>
<dbReference type="PATRIC" id="fig|1265822.4.peg.4225"/>
<dbReference type="AlphaFoldDB" id="W7D5T7"/>
<accession>W7D5T7</accession>
<dbReference type="RefSeq" id="WP_254260305.1">
    <property type="nucleotide sequence ID" value="NZ_AODM01000100.1"/>
</dbReference>
<dbReference type="PANTHER" id="PTHR43734">
    <property type="entry name" value="PHYTOENE DESATURASE"/>
    <property type="match status" value="1"/>
</dbReference>
<reference evidence="1 2" key="1">
    <citation type="submission" date="2012-12" db="EMBL/GenBank/DDBJ databases">
        <title>Novel taxa of Listeriaceae from agricultural environments in the United States.</title>
        <authorList>
            <person name="den Bakker H.C."/>
            <person name="Allred A."/>
            <person name="Warchocki S."/>
            <person name="Wright E.M."/>
            <person name="Burrell A."/>
            <person name="Nightingale K.K."/>
            <person name="Kephart D."/>
            <person name="Wiedmann M."/>
        </authorList>
    </citation>
    <scope>NUCLEOTIDE SEQUENCE [LARGE SCALE GENOMIC DNA]</scope>
    <source>
        <strain evidence="1 2">FSL S10-1203</strain>
    </source>
</reference>
<evidence type="ECO:0000313" key="2">
    <source>
        <dbReference type="Proteomes" id="UP000019241"/>
    </source>
</evidence>